<reference evidence="2 3" key="1">
    <citation type="submission" date="2022-11" db="EMBL/GenBank/DDBJ databases">
        <title>Minimal conservation of predation-associated metabolite biosynthetic gene clusters underscores biosynthetic potential of Myxococcota including descriptions for ten novel species: Archangium lansinium sp. nov., Myxococcus landrumus sp. nov., Nannocystis bai.</title>
        <authorList>
            <person name="Ahearne A."/>
            <person name="Stevens C."/>
            <person name="Phillips K."/>
        </authorList>
    </citation>
    <scope>NUCLEOTIDE SEQUENCE [LARGE SCALE GENOMIC DNA]</scope>
    <source>
        <strain evidence="2 3">MIWBW</strain>
    </source>
</reference>
<dbReference type="PROSITE" id="PS51257">
    <property type="entry name" value="PROKAR_LIPOPROTEIN"/>
    <property type="match status" value="1"/>
</dbReference>
<evidence type="ECO:0000313" key="3">
    <source>
        <dbReference type="Proteomes" id="UP001207654"/>
    </source>
</evidence>
<dbReference type="EMBL" id="JAPNKA010000001">
    <property type="protein sequence ID" value="MCY1077447.1"/>
    <property type="molecule type" value="Genomic_DNA"/>
</dbReference>
<accession>A0ABT4A718</accession>
<protein>
    <submittedName>
        <fullName evidence="2">Metal-binding motif-containing protein</fullName>
    </submittedName>
</protein>
<comment type="caution">
    <text evidence="2">The sequence shown here is derived from an EMBL/GenBank/DDBJ whole genome shotgun (WGS) entry which is preliminary data.</text>
</comment>
<dbReference type="RefSeq" id="WP_267536278.1">
    <property type="nucleotide sequence ID" value="NZ_JAPNKA010000001.1"/>
</dbReference>
<evidence type="ECO:0000313" key="2">
    <source>
        <dbReference type="EMBL" id="MCY1077447.1"/>
    </source>
</evidence>
<dbReference type="Proteomes" id="UP001207654">
    <property type="component" value="Unassembled WGS sequence"/>
</dbReference>
<sequence>MHRSVPLLLLLVTGCRPRAPEAAVRVEVSYSFKAGCITVHARDAEDPALEASQRLEVLARGPSTVVLAVFRQENWSHTLELTTTAQEQSCEGPEVARDVHTVTLQQKGDIERFAVTLEAPDTDEDGYIALAGGGTDCDDGDGSIRPGGGEVCDNRDNDCDGSTDQGEGLGTPWYPDRDGDGFGDRAAAPQMSCTRPVAQGITNFAENAMDCMDSNPEVMPRSSATETRCDEVDDDCDGSPDDGFTLKGTACTNVCAGGKYICNASHDGLACDAPAPTAYYPDQDGDGAGDESATPVQVCPGATPPAATVVNKDDCDDQDAHNRRGRAEVCDDRDNTCDSQRDEGGVCAGKGWKVLTDAALTVTRQWKTVALGPGGLPVWMAGDNGVLAVRTSAGQPFKSLDGSCGAYNWRAAWVRPSDGHVFLSGDGGRLAEHDGTTCLNQTTVPTSTNNLMGLQGFTSGGTTQLFTVDHLGRLYAWTPGSAPQEHYNETPPTYQGLHGLSPTQLLAVGDKNGDGAAPHIAGYPGSGGLAAVTAHTLAGVPAGYIGSLRAVWMASTSLAAAVGDGGLVMTWGGGTGWTRVAPPADNTTAPFSSVVVLDPSSLYVTDTGASGAIRRRSTGGWVTATTVDRPLRDLALSAPGDIWAVGDGGRVVHFPE</sequence>
<keyword evidence="3" id="KW-1185">Reference proteome</keyword>
<proteinExistence type="predicted"/>
<dbReference type="InterPro" id="IPR011044">
    <property type="entry name" value="Quino_amine_DH_bsu"/>
</dbReference>
<gene>
    <name evidence="2" type="ORF">OV287_23540</name>
</gene>
<dbReference type="InterPro" id="IPR021655">
    <property type="entry name" value="Put_metal-bd"/>
</dbReference>
<evidence type="ECO:0000256" key="1">
    <source>
        <dbReference type="SAM" id="MobiDB-lite"/>
    </source>
</evidence>
<feature type="region of interest" description="Disordered" evidence="1">
    <location>
        <begin position="282"/>
        <end position="305"/>
    </location>
</feature>
<organism evidence="2 3">
    <name type="scientific">Archangium lansingense</name>
    <dbReference type="NCBI Taxonomy" id="2995310"/>
    <lineage>
        <taxon>Bacteria</taxon>
        <taxon>Pseudomonadati</taxon>
        <taxon>Myxococcota</taxon>
        <taxon>Myxococcia</taxon>
        <taxon>Myxococcales</taxon>
        <taxon>Cystobacterineae</taxon>
        <taxon>Archangiaceae</taxon>
        <taxon>Archangium</taxon>
    </lineage>
</organism>
<dbReference type="Pfam" id="PF11617">
    <property type="entry name" value="Cu-binding_MopE"/>
    <property type="match status" value="3"/>
</dbReference>
<dbReference type="SUPFAM" id="SSF50969">
    <property type="entry name" value="YVTN repeat-like/Quinoprotein amine dehydrogenase"/>
    <property type="match status" value="1"/>
</dbReference>
<name>A0ABT4A718_9BACT</name>